<comment type="caution">
    <text evidence="2">The sequence shown here is derived from an EMBL/GenBank/DDBJ whole genome shotgun (WGS) entry which is preliminary data.</text>
</comment>
<keyword evidence="1" id="KW-0812">Transmembrane</keyword>
<evidence type="ECO:0000313" key="3">
    <source>
        <dbReference type="Proteomes" id="UP001157138"/>
    </source>
</evidence>
<dbReference type="Pfam" id="PF11351">
    <property type="entry name" value="GTA_holin_3TM"/>
    <property type="match status" value="1"/>
</dbReference>
<evidence type="ECO:0000256" key="1">
    <source>
        <dbReference type="SAM" id="Phobius"/>
    </source>
</evidence>
<evidence type="ECO:0008006" key="4">
    <source>
        <dbReference type="Google" id="ProtNLM"/>
    </source>
</evidence>
<sequence length="195" mass="21046">MWESVKSLLVTAAPMIGTVLGGPAGGAVGAMVASTLGVENTPEAIEQELRNNPDALLKLKQLETDERIKLQELALNHSKIESEERKLAITTQAATQQAELASNDAYVRRWRPTFGYAMCLAWLLLFFGLAFSLVFHPQQAADIVNSIVALSPLFSVALAVLGISIHKRSQDKQVVQGIKPTGLLGSLKQAISKEV</sequence>
<proteinExistence type="predicted"/>
<feature type="transmembrane region" description="Helical" evidence="1">
    <location>
        <begin position="114"/>
        <end position="137"/>
    </location>
</feature>
<dbReference type="EMBL" id="BSPW01000032">
    <property type="protein sequence ID" value="GLT18048.1"/>
    <property type="molecule type" value="Genomic_DNA"/>
</dbReference>
<protein>
    <recommendedName>
        <fullName evidence="4">Holin of 3TMs, for gene-transfer release</fullName>
    </recommendedName>
</protein>
<organism evidence="2 3">
    <name type="scientific">Vibrio zhanjiangensis</name>
    <dbReference type="NCBI Taxonomy" id="1046128"/>
    <lineage>
        <taxon>Bacteria</taxon>
        <taxon>Pseudomonadati</taxon>
        <taxon>Pseudomonadota</taxon>
        <taxon>Gammaproteobacteria</taxon>
        <taxon>Vibrionales</taxon>
        <taxon>Vibrionaceae</taxon>
        <taxon>Vibrio</taxon>
    </lineage>
</organism>
<gene>
    <name evidence="2" type="ORF">GCM10007938_18260</name>
</gene>
<evidence type="ECO:0000313" key="2">
    <source>
        <dbReference type="EMBL" id="GLT18048.1"/>
    </source>
</evidence>
<accession>A0ABQ6EXX7</accession>
<dbReference type="Proteomes" id="UP001157138">
    <property type="component" value="Unassembled WGS sequence"/>
</dbReference>
<name>A0ABQ6EXX7_9VIBR</name>
<keyword evidence="3" id="KW-1185">Reference proteome</keyword>
<dbReference type="RefSeq" id="WP_284191944.1">
    <property type="nucleotide sequence ID" value="NZ_BSPW01000032.1"/>
</dbReference>
<reference evidence="3" key="1">
    <citation type="journal article" date="2019" name="Int. J. Syst. Evol. Microbiol.">
        <title>The Global Catalogue of Microorganisms (GCM) 10K type strain sequencing project: providing services to taxonomists for standard genome sequencing and annotation.</title>
        <authorList>
            <consortium name="The Broad Institute Genomics Platform"/>
            <consortium name="The Broad Institute Genome Sequencing Center for Infectious Disease"/>
            <person name="Wu L."/>
            <person name="Ma J."/>
        </authorList>
    </citation>
    <scope>NUCLEOTIDE SEQUENCE [LARGE SCALE GENOMIC DNA]</scope>
    <source>
        <strain evidence="3">NBRC 108723</strain>
    </source>
</reference>
<keyword evidence="1" id="KW-1133">Transmembrane helix</keyword>
<dbReference type="InterPro" id="IPR021497">
    <property type="entry name" value="GTA_holin_3TM"/>
</dbReference>
<keyword evidence="1" id="KW-0472">Membrane</keyword>
<feature type="transmembrane region" description="Helical" evidence="1">
    <location>
        <begin position="143"/>
        <end position="163"/>
    </location>
</feature>